<feature type="domain" description="RNase H type-1" evidence="2">
    <location>
        <begin position="79"/>
        <end position="214"/>
    </location>
</feature>
<reference evidence="3 4" key="1">
    <citation type="journal article" date="2024" name="Nat. Commun.">
        <title>Phylogenomics reveals the evolutionary origins of lichenization in chlorophyte algae.</title>
        <authorList>
            <person name="Puginier C."/>
            <person name="Libourel C."/>
            <person name="Otte J."/>
            <person name="Skaloud P."/>
            <person name="Haon M."/>
            <person name="Grisel S."/>
            <person name="Petersen M."/>
            <person name="Berrin J.G."/>
            <person name="Delaux P.M."/>
            <person name="Dal Grande F."/>
            <person name="Keller J."/>
        </authorList>
    </citation>
    <scope>NUCLEOTIDE SEQUENCE [LARGE SCALE GENOMIC DNA]</scope>
    <source>
        <strain evidence="3 4">SAG 2145</strain>
    </source>
</reference>
<dbReference type="InterPro" id="IPR011320">
    <property type="entry name" value="RNase_H1_N"/>
</dbReference>
<dbReference type="InterPro" id="IPR036397">
    <property type="entry name" value="RNaseH_sf"/>
</dbReference>
<evidence type="ECO:0000313" key="3">
    <source>
        <dbReference type="EMBL" id="KAK9839071.1"/>
    </source>
</evidence>
<proteinExistence type="predicted"/>
<organism evidence="3 4">
    <name type="scientific">Apatococcus lobatus</name>
    <dbReference type="NCBI Taxonomy" id="904363"/>
    <lineage>
        <taxon>Eukaryota</taxon>
        <taxon>Viridiplantae</taxon>
        <taxon>Chlorophyta</taxon>
        <taxon>core chlorophytes</taxon>
        <taxon>Trebouxiophyceae</taxon>
        <taxon>Chlorellales</taxon>
        <taxon>Chlorellaceae</taxon>
        <taxon>Apatococcus</taxon>
    </lineage>
</organism>
<dbReference type="Gene3D" id="3.30.420.10">
    <property type="entry name" value="Ribonuclease H-like superfamily/Ribonuclease H"/>
    <property type="match status" value="1"/>
</dbReference>
<gene>
    <name evidence="3" type="ORF">WJX74_008748</name>
</gene>
<dbReference type="GO" id="GO:0003676">
    <property type="term" value="F:nucleic acid binding"/>
    <property type="evidence" value="ECO:0007669"/>
    <property type="project" value="InterPro"/>
</dbReference>
<dbReference type="SUPFAM" id="SSF53098">
    <property type="entry name" value="Ribonuclease H-like"/>
    <property type="match status" value="1"/>
</dbReference>
<dbReference type="InterPro" id="IPR012337">
    <property type="entry name" value="RNaseH-like_sf"/>
</dbReference>
<dbReference type="Gene3D" id="3.40.970.10">
    <property type="entry name" value="Ribonuclease H1, N-terminal domain"/>
    <property type="match status" value="1"/>
</dbReference>
<feature type="region of interest" description="Disordered" evidence="1">
    <location>
        <begin position="45"/>
        <end position="71"/>
    </location>
</feature>
<dbReference type="PANTHER" id="PTHR46387:SF2">
    <property type="entry name" value="RIBONUCLEASE HI"/>
    <property type="match status" value="1"/>
</dbReference>
<sequence>MPFYAVRRGYNPGVYEYLEDAQQQISGFSNNCWRRFESRDAANDYVWGVEEDDEEEDDDYDDDDYEDDWSSDNDYPLNSQAACMMEFDGASRSNGYYNQDAGAGAILYCWDGQEWSWTGSLRCSLGSASNNQAEYAALILGLEAAYDAGVRKIQVRGDSYLVKQQKLLPLYERASSISESFDEFSISWQKRLDNSEADDLANQAIDEGGWCGMLDTEAEGSNQAQQPAGCLQEALSAIGSAFGIAGLDQARHGQPSPQSSPAVLWQDKGVKGVSSAGNGKGLH</sequence>
<feature type="region of interest" description="Disordered" evidence="1">
    <location>
        <begin position="248"/>
        <end position="283"/>
    </location>
</feature>
<dbReference type="Proteomes" id="UP001438707">
    <property type="component" value="Unassembled WGS sequence"/>
</dbReference>
<dbReference type="EMBL" id="JALJOS010000005">
    <property type="protein sequence ID" value="KAK9839071.1"/>
    <property type="molecule type" value="Genomic_DNA"/>
</dbReference>
<dbReference type="AlphaFoldDB" id="A0AAW1RZ85"/>
<dbReference type="Pfam" id="PF13456">
    <property type="entry name" value="RVT_3"/>
    <property type="match status" value="1"/>
</dbReference>
<evidence type="ECO:0000313" key="4">
    <source>
        <dbReference type="Proteomes" id="UP001438707"/>
    </source>
</evidence>
<comment type="caution">
    <text evidence="3">The sequence shown here is derived from an EMBL/GenBank/DDBJ whole genome shotgun (WGS) entry which is preliminary data.</text>
</comment>
<dbReference type="InterPro" id="IPR009027">
    <property type="entry name" value="Ribosomal_bL9/RNase_H1_N"/>
</dbReference>
<feature type="compositionally biased region" description="Acidic residues" evidence="1">
    <location>
        <begin position="49"/>
        <end position="71"/>
    </location>
</feature>
<dbReference type="InterPro" id="IPR037056">
    <property type="entry name" value="RNase_H1_N_sf"/>
</dbReference>
<dbReference type="SUPFAM" id="SSF55658">
    <property type="entry name" value="L9 N-domain-like"/>
    <property type="match status" value="1"/>
</dbReference>
<name>A0AAW1RZ85_9CHLO</name>
<dbReference type="PANTHER" id="PTHR46387">
    <property type="entry name" value="POLYNUCLEOTIDYL TRANSFERASE, RIBONUCLEASE H-LIKE SUPERFAMILY PROTEIN"/>
    <property type="match status" value="1"/>
</dbReference>
<dbReference type="InterPro" id="IPR002156">
    <property type="entry name" value="RNaseH_domain"/>
</dbReference>
<accession>A0AAW1RZ85</accession>
<evidence type="ECO:0000256" key="1">
    <source>
        <dbReference type="SAM" id="MobiDB-lite"/>
    </source>
</evidence>
<dbReference type="CDD" id="cd09279">
    <property type="entry name" value="RNase_HI_like"/>
    <property type="match status" value="1"/>
</dbReference>
<dbReference type="PROSITE" id="PS50879">
    <property type="entry name" value="RNASE_H_1"/>
    <property type="match status" value="1"/>
</dbReference>
<keyword evidence="4" id="KW-1185">Reference proteome</keyword>
<dbReference type="Pfam" id="PF01693">
    <property type="entry name" value="Cauli_VI"/>
    <property type="match status" value="1"/>
</dbReference>
<evidence type="ECO:0000259" key="2">
    <source>
        <dbReference type="PROSITE" id="PS50879"/>
    </source>
</evidence>
<protein>
    <recommendedName>
        <fullName evidence="2">RNase H type-1 domain-containing protein</fullName>
    </recommendedName>
</protein>
<dbReference type="GO" id="GO:0004523">
    <property type="term" value="F:RNA-DNA hybrid ribonuclease activity"/>
    <property type="evidence" value="ECO:0007669"/>
    <property type="project" value="InterPro"/>
</dbReference>